<organism evidence="2">
    <name type="scientific">bioreactor metagenome</name>
    <dbReference type="NCBI Taxonomy" id="1076179"/>
    <lineage>
        <taxon>unclassified sequences</taxon>
        <taxon>metagenomes</taxon>
        <taxon>ecological metagenomes</taxon>
    </lineage>
</organism>
<protein>
    <submittedName>
        <fullName evidence="2">Uncharacterized protein</fullName>
    </submittedName>
</protein>
<accession>A0A645JKA0</accession>
<feature type="compositionally biased region" description="Basic and acidic residues" evidence="1">
    <location>
        <begin position="1"/>
        <end position="13"/>
    </location>
</feature>
<feature type="compositionally biased region" description="Basic and acidic residues" evidence="1">
    <location>
        <begin position="28"/>
        <end position="42"/>
    </location>
</feature>
<reference evidence="2" key="1">
    <citation type="submission" date="2019-08" db="EMBL/GenBank/DDBJ databases">
        <authorList>
            <person name="Kucharzyk K."/>
            <person name="Murdoch R.W."/>
            <person name="Higgins S."/>
            <person name="Loffler F."/>
        </authorList>
    </citation>
    <scope>NUCLEOTIDE SEQUENCE</scope>
</reference>
<name>A0A645JKA0_9ZZZZ</name>
<sequence>MAVGHIDRLRLDPVEELPGTPEENVDDLVPRHRGDATARIDDNDQLSMRHPCQHQQPGRQAEKDQATYRHGLRK</sequence>
<dbReference type="EMBL" id="VSSQ01136442">
    <property type="protein sequence ID" value="MPN60754.1"/>
    <property type="molecule type" value="Genomic_DNA"/>
</dbReference>
<comment type="caution">
    <text evidence="2">The sequence shown here is derived from an EMBL/GenBank/DDBJ whole genome shotgun (WGS) entry which is preliminary data.</text>
</comment>
<evidence type="ECO:0000313" key="2">
    <source>
        <dbReference type="EMBL" id="MPN60754.1"/>
    </source>
</evidence>
<gene>
    <name evidence="2" type="ORF">SDC9_208486</name>
</gene>
<feature type="region of interest" description="Disordered" evidence="1">
    <location>
        <begin position="1"/>
        <end position="74"/>
    </location>
</feature>
<dbReference type="AlphaFoldDB" id="A0A645JKA0"/>
<proteinExistence type="predicted"/>
<evidence type="ECO:0000256" key="1">
    <source>
        <dbReference type="SAM" id="MobiDB-lite"/>
    </source>
</evidence>